<name>A0A4C1YRX2_EUMVA</name>
<reference evidence="1 2" key="1">
    <citation type="journal article" date="2019" name="Commun. Biol.">
        <title>The bagworm genome reveals a unique fibroin gene that provides high tensile strength.</title>
        <authorList>
            <person name="Kono N."/>
            <person name="Nakamura H."/>
            <person name="Ohtoshi R."/>
            <person name="Tomita M."/>
            <person name="Numata K."/>
            <person name="Arakawa K."/>
        </authorList>
    </citation>
    <scope>NUCLEOTIDE SEQUENCE [LARGE SCALE GENOMIC DNA]</scope>
</reference>
<comment type="caution">
    <text evidence="1">The sequence shown here is derived from an EMBL/GenBank/DDBJ whole genome shotgun (WGS) entry which is preliminary data.</text>
</comment>
<dbReference type="EMBL" id="BGZK01001390">
    <property type="protein sequence ID" value="GBP78888.1"/>
    <property type="molecule type" value="Genomic_DNA"/>
</dbReference>
<accession>A0A4C1YRX2</accession>
<evidence type="ECO:0000313" key="2">
    <source>
        <dbReference type="Proteomes" id="UP000299102"/>
    </source>
</evidence>
<organism evidence="1 2">
    <name type="scientific">Eumeta variegata</name>
    <name type="common">Bagworm moth</name>
    <name type="synonym">Eumeta japonica</name>
    <dbReference type="NCBI Taxonomy" id="151549"/>
    <lineage>
        <taxon>Eukaryota</taxon>
        <taxon>Metazoa</taxon>
        <taxon>Ecdysozoa</taxon>
        <taxon>Arthropoda</taxon>
        <taxon>Hexapoda</taxon>
        <taxon>Insecta</taxon>
        <taxon>Pterygota</taxon>
        <taxon>Neoptera</taxon>
        <taxon>Endopterygota</taxon>
        <taxon>Lepidoptera</taxon>
        <taxon>Glossata</taxon>
        <taxon>Ditrysia</taxon>
        <taxon>Tineoidea</taxon>
        <taxon>Psychidae</taxon>
        <taxon>Oiketicinae</taxon>
        <taxon>Eumeta</taxon>
    </lineage>
</organism>
<protein>
    <submittedName>
        <fullName evidence="1">Uncharacterized protein</fullName>
    </submittedName>
</protein>
<evidence type="ECO:0000313" key="1">
    <source>
        <dbReference type="EMBL" id="GBP78888.1"/>
    </source>
</evidence>
<proteinExistence type="predicted"/>
<gene>
    <name evidence="1" type="ORF">EVAR_61537_1</name>
</gene>
<dbReference type="AlphaFoldDB" id="A0A4C1YRX2"/>
<keyword evidence="2" id="KW-1185">Reference proteome</keyword>
<sequence>MAALISSGCSSVAIGRLRSSPWTTRLVQCVTAWQCSFEPRSVVSGSARVRVCGVPRSVSAAAVKPRASVPATSSGYPAVCTPSGFCA</sequence>
<dbReference type="Proteomes" id="UP000299102">
    <property type="component" value="Unassembled WGS sequence"/>
</dbReference>